<dbReference type="EMBL" id="KB445551">
    <property type="protein sequence ID" value="EMD00306.1"/>
    <property type="molecule type" value="Genomic_DNA"/>
</dbReference>
<organism evidence="6 7">
    <name type="scientific">Baudoinia panamericana (strain UAMH 10762)</name>
    <name type="common">Angels' share fungus</name>
    <name type="synonym">Baudoinia compniacensis (strain UAMH 10762)</name>
    <dbReference type="NCBI Taxonomy" id="717646"/>
    <lineage>
        <taxon>Eukaryota</taxon>
        <taxon>Fungi</taxon>
        <taxon>Dikarya</taxon>
        <taxon>Ascomycota</taxon>
        <taxon>Pezizomycotina</taxon>
        <taxon>Dothideomycetes</taxon>
        <taxon>Dothideomycetidae</taxon>
        <taxon>Mycosphaerellales</taxon>
        <taxon>Teratosphaeriaceae</taxon>
        <taxon>Baudoinia</taxon>
    </lineage>
</organism>
<keyword evidence="2 5" id="KW-0378">Hydrolase</keyword>
<dbReference type="CDD" id="cd08999">
    <property type="entry name" value="GH43_ABN-like"/>
    <property type="match status" value="1"/>
</dbReference>
<dbReference type="RefSeq" id="XP_007672806.1">
    <property type="nucleotide sequence ID" value="XM_007674616.1"/>
</dbReference>
<dbReference type="Proteomes" id="UP000011761">
    <property type="component" value="Unassembled WGS sequence"/>
</dbReference>
<dbReference type="SUPFAM" id="SSF75005">
    <property type="entry name" value="Arabinanase/levansucrase/invertase"/>
    <property type="match status" value="1"/>
</dbReference>
<dbReference type="KEGG" id="bcom:BAUCODRAFT_41606"/>
<accession>M2NM98</accession>
<dbReference type="PANTHER" id="PTHR42812">
    <property type="entry name" value="BETA-XYLOSIDASE"/>
    <property type="match status" value="1"/>
</dbReference>
<reference evidence="6 7" key="1">
    <citation type="journal article" date="2012" name="PLoS Pathog.">
        <title>Diverse lifestyles and strategies of plant pathogenesis encoded in the genomes of eighteen Dothideomycetes fungi.</title>
        <authorList>
            <person name="Ohm R.A."/>
            <person name="Feau N."/>
            <person name="Henrissat B."/>
            <person name="Schoch C.L."/>
            <person name="Horwitz B.A."/>
            <person name="Barry K.W."/>
            <person name="Condon B.J."/>
            <person name="Copeland A.C."/>
            <person name="Dhillon B."/>
            <person name="Glaser F."/>
            <person name="Hesse C.N."/>
            <person name="Kosti I."/>
            <person name="LaButti K."/>
            <person name="Lindquist E.A."/>
            <person name="Lucas S."/>
            <person name="Salamov A.A."/>
            <person name="Bradshaw R.E."/>
            <person name="Ciuffetti L."/>
            <person name="Hamelin R.C."/>
            <person name="Kema G.H.J."/>
            <person name="Lawrence C."/>
            <person name="Scott J.A."/>
            <person name="Spatafora J.W."/>
            <person name="Turgeon B.G."/>
            <person name="de Wit P.J.G.M."/>
            <person name="Zhong S."/>
            <person name="Goodwin S.B."/>
            <person name="Grigoriev I.V."/>
        </authorList>
    </citation>
    <scope>NUCLEOTIDE SEQUENCE [LARGE SCALE GENOMIC DNA]</scope>
    <source>
        <strain evidence="6 7">UAMH 10762</strain>
    </source>
</reference>
<comment type="similarity">
    <text evidence="1 5">Belongs to the glycosyl hydrolase 43 family.</text>
</comment>
<sequence>ALDANFADPSIWYKNGTWYAFATNNAAGILQQSNTSAAYEYGASNVQLATSPDFVNWTLLDARSDPLPVVGDWVTQGLTSSFPRIPRANVWAPAIIQRPTDNKYVLYYSANMNNGTPAGWNHPIPHCIGAAVSRGQDPAGPYDPLDDPLACPILQGGAIDAAGFQNTNGTLYVVYKVDGNNIGNGGLCGNTVNPIVPTPLMLQKMRSDGVTTDGNPVQILDRIAADGPLVEAPALVRSSEGIYFLFYSSGCTRSPSYDVKYATATHVNGPYVRASSPLLRTGSWGLSAPG</sequence>
<gene>
    <name evidence="6" type="ORF">BAUCODRAFT_41606</name>
</gene>
<dbReference type="OrthoDB" id="3879658at2759"/>
<evidence type="ECO:0000313" key="6">
    <source>
        <dbReference type="EMBL" id="EMD00306.1"/>
    </source>
</evidence>
<feature type="non-terminal residue" evidence="6">
    <location>
        <position position="1"/>
    </location>
</feature>
<dbReference type="GeneID" id="19114122"/>
<dbReference type="GO" id="GO:0005975">
    <property type="term" value="P:carbohydrate metabolic process"/>
    <property type="evidence" value="ECO:0007669"/>
    <property type="project" value="InterPro"/>
</dbReference>
<evidence type="ECO:0000256" key="1">
    <source>
        <dbReference type="ARBA" id="ARBA00009865"/>
    </source>
</evidence>
<name>M2NM98_BAUPA</name>
<dbReference type="PANTHER" id="PTHR42812:SF5">
    <property type="entry name" value="ENDO-ARABINASE"/>
    <property type="match status" value="1"/>
</dbReference>
<keyword evidence="3 5" id="KW-0326">Glycosidase</keyword>
<dbReference type="Pfam" id="PF04616">
    <property type="entry name" value="Glyco_hydro_43"/>
    <property type="match status" value="1"/>
</dbReference>
<dbReference type="HOGENOM" id="CLU_009397_8_0_1"/>
<dbReference type="InterPro" id="IPR023296">
    <property type="entry name" value="Glyco_hydro_beta-prop_sf"/>
</dbReference>
<feature type="site" description="Important for catalytic activity, responsible for pKa modulation of the active site Glu and correct orientation of both the proton donor and substrate" evidence="4">
    <location>
        <position position="160"/>
    </location>
</feature>
<keyword evidence="7" id="KW-1185">Reference proteome</keyword>
<evidence type="ECO:0000256" key="4">
    <source>
        <dbReference type="PIRSR" id="PIRSR606710-2"/>
    </source>
</evidence>
<evidence type="ECO:0000256" key="5">
    <source>
        <dbReference type="RuleBase" id="RU361187"/>
    </source>
</evidence>
<proteinExistence type="inferred from homology"/>
<dbReference type="InterPro" id="IPR006710">
    <property type="entry name" value="Glyco_hydro_43"/>
</dbReference>
<dbReference type="AlphaFoldDB" id="M2NM98"/>
<dbReference type="eggNOG" id="ENOG502S9PF">
    <property type="taxonomic scope" value="Eukaryota"/>
</dbReference>
<dbReference type="OMA" id="TWYAYAT"/>
<dbReference type="Gene3D" id="2.115.10.20">
    <property type="entry name" value="Glycosyl hydrolase domain, family 43"/>
    <property type="match status" value="1"/>
</dbReference>
<feature type="non-terminal residue" evidence="6">
    <location>
        <position position="290"/>
    </location>
</feature>
<evidence type="ECO:0000313" key="7">
    <source>
        <dbReference type="Proteomes" id="UP000011761"/>
    </source>
</evidence>
<evidence type="ECO:0000256" key="3">
    <source>
        <dbReference type="ARBA" id="ARBA00023295"/>
    </source>
</evidence>
<protein>
    <submittedName>
        <fullName evidence="6">Glycoside hydrolase family 43 protein</fullName>
    </submittedName>
</protein>
<evidence type="ECO:0000256" key="2">
    <source>
        <dbReference type="ARBA" id="ARBA00022801"/>
    </source>
</evidence>
<dbReference type="InterPro" id="IPR051795">
    <property type="entry name" value="Glycosyl_Hydrlase_43"/>
</dbReference>
<dbReference type="GO" id="GO:0004553">
    <property type="term" value="F:hydrolase activity, hydrolyzing O-glycosyl compounds"/>
    <property type="evidence" value="ECO:0007669"/>
    <property type="project" value="InterPro"/>
</dbReference>